<dbReference type="CDD" id="cd04478">
    <property type="entry name" value="RPA2_DBD_D"/>
    <property type="match status" value="1"/>
</dbReference>
<dbReference type="InterPro" id="IPR036388">
    <property type="entry name" value="WH-like_DNA-bd_sf"/>
</dbReference>
<dbReference type="InterPro" id="IPR036390">
    <property type="entry name" value="WH_DNA-bd_sf"/>
</dbReference>
<evidence type="ECO:0000259" key="7">
    <source>
        <dbReference type="Pfam" id="PF01336"/>
    </source>
</evidence>
<keyword evidence="3" id="KW-0235">DNA replication</keyword>
<evidence type="ECO:0000259" key="8">
    <source>
        <dbReference type="Pfam" id="PF08784"/>
    </source>
</evidence>
<name>A0A8E2EY28_9PEZI</name>
<keyword evidence="10" id="KW-1185">Reference proteome</keyword>
<accession>A0A8E2EY28</accession>
<dbReference type="InterPro" id="IPR004365">
    <property type="entry name" value="NA-bd_OB_tRNA"/>
</dbReference>
<dbReference type="GO" id="GO:0006289">
    <property type="term" value="P:nucleotide-excision repair"/>
    <property type="evidence" value="ECO:0007669"/>
    <property type="project" value="TreeGrafter"/>
</dbReference>
<dbReference type="PANTHER" id="PTHR13989">
    <property type="entry name" value="REPLICATION PROTEIN A-RELATED"/>
    <property type="match status" value="1"/>
</dbReference>
<dbReference type="SUPFAM" id="SSF50249">
    <property type="entry name" value="Nucleic acid-binding proteins"/>
    <property type="match status" value="1"/>
</dbReference>
<dbReference type="GO" id="GO:0005662">
    <property type="term" value="C:DNA replication factor A complex"/>
    <property type="evidence" value="ECO:0007669"/>
    <property type="project" value="TreeGrafter"/>
</dbReference>
<dbReference type="FunFam" id="1.10.10.10:FF:000168">
    <property type="entry name" value="Replication protein A 32 kDa subunit"/>
    <property type="match status" value="1"/>
</dbReference>
<dbReference type="GO" id="GO:0006260">
    <property type="term" value="P:DNA replication"/>
    <property type="evidence" value="ECO:0007669"/>
    <property type="project" value="UniProtKB-KW"/>
</dbReference>
<dbReference type="PIRSF" id="PIRSF036949">
    <property type="entry name" value="RPA32"/>
    <property type="match status" value="1"/>
</dbReference>
<dbReference type="Gene3D" id="2.40.50.140">
    <property type="entry name" value="Nucleic acid-binding proteins"/>
    <property type="match status" value="1"/>
</dbReference>
<dbReference type="Pfam" id="PF01336">
    <property type="entry name" value="tRNA_anti-codon"/>
    <property type="match status" value="1"/>
</dbReference>
<reference evidence="9 10" key="1">
    <citation type="journal article" date="2016" name="Nat. Commun.">
        <title>Ectomycorrhizal ecology is imprinted in the genome of the dominant symbiotic fungus Cenococcum geophilum.</title>
        <authorList>
            <consortium name="DOE Joint Genome Institute"/>
            <person name="Peter M."/>
            <person name="Kohler A."/>
            <person name="Ohm R.A."/>
            <person name="Kuo A."/>
            <person name="Krutzmann J."/>
            <person name="Morin E."/>
            <person name="Arend M."/>
            <person name="Barry K.W."/>
            <person name="Binder M."/>
            <person name="Choi C."/>
            <person name="Clum A."/>
            <person name="Copeland A."/>
            <person name="Grisel N."/>
            <person name="Haridas S."/>
            <person name="Kipfer T."/>
            <person name="LaButti K."/>
            <person name="Lindquist E."/>
            <person name="Lipzen A."/>
            <person name="Maire R."/>
            <person name="Meier B."/>
            <person name="Mihaltcheva S."/>
            <person name="Molinier V."/>
            <person name="Murat C."/>
            <person name="Poggeler S."/>
            <person name="Quandt C.A."/>
            <person name="Sperisen C."/>
            <person name="Tritt A."/>
            <person name="Tisserant E."/>
            <person name="Crous P.W."/>
            <person name="Henrissat B."/>
            <person name="Nehls U."/>
            <person name="Egli S."/>
            <person name="Spatafora J.W."/>
            <person name="Grigoriev I.V."/>
            <person name="Martin F.M."/>
        </authorList>
    </citation>
    <scope>NUCLEOTIDE SEQUENCE [LARGE SCALE GENOMIC DNA]</scope>
    <source>
        <strain evidence="9 10">CBS 207.34</strain>
    </source>
</reference>
<feature type="domain" description="OB" evidence="7">
    <location>
        <begin position="77"/>
        <end position="143"/>
    </location>
</feature>
<feature type="domain" description="Replication protein A C-terminal" evidence="8">
    <location>
        <begin position="171"/>
        <end position="278"/>
    </location>
</feature>
<dbReference type="SUPFAM" id="SSF46785">
    <property type="entry name" value="Winged helix' DNA-binding domain"/>
    <property type="match status" value="1"/>
</dbReference>
<dbReference type="Gene3D" id="1.10.10.10">
    <property type="entry name" value="Winged helix-like DNA-binding domain superfamily/Winged helix DNA-binding domain"/>
    <property type="match status" value="1"/>
</dbReference>
<dbReference type="GO" id="GO:0000724">
    <property type="term" value="P:double-strand break repair via homologous recombination"/>
    <property type="evidence" value="ECO:0007669"/>
    <property type="project" value="TreeGrafter"/>
</dbReference>
<evidence type="ECO:0000256" key="1">
    <source>
        <dbReference type="ARBA" id="ARBA00004123"/>
    </source>
</evidence>
<dbReference type="PANTHER" id="PTHR13989:SF16">
    <property type="entry name" value="REPLICATION PROTEIN A2"/>
    <property type="match status" value="1"/>
</dbReference>
<evidence type="ECO:0000313" key="9">
    <source>
        <dbReference type="EMBL" id="OCL07047.1"/>
    </source>
</evidence>
<feature type="compositionally biased region" description="Polar residues" evidence="6">
    <location>
        <begin position="31"/>
        <end position="41"/>
    </location>
</feature>
<dbReference type="OrthoDB" id="25571at2759"/>
<dbReference type="Proteomes" id="UP000250140">
    <property type="component" value="Unassembled WGS sequence"/>
</dbReference>
<keyword evidence="4" id="KW-0238">DNA-binding</keyword>
<feature type="region of interest" description="Disordered" evidence="6">
    <location>
        <begin position="24"/>
        <end position="45"/>
    </location>
</feature>
<evidence type="ECO:0000256" key="2">
    <source>
        <dbReference type="ARBA" id="ARBA00007815"/>
    </source>
</evidence>
<evidence type="ECO:0000313" key="10">
    <source>
        <dbReference type="Proteomes" id="UP000250140"/>
    </source>
</evidence>
<dbReference type="GO" id="GO:0000781">
    <property type="term" value="C:chromosome, telomeric region"/>
    <property type="evidence" value="ECO:0007669"/>
    <property type="project" value="TreeGrafter"/>
</dbReference>
<evidence type="ECO:0000256" key="3">
    <source>
        <dbReference type="ARBA" id="ARBA00022705"/>
    </source>
</evidence>
<dbReference type="Pfam" id="PF08784">
    <property type="entry name" value="RPA_C"/>
    <property type="match status" value="1"/>
</dbReference>
<evidence type="ECO:0000256" key="4">
    <source>
        <dbReference type="ARBA" id="ARBA00023125"/>
    </source>
</evidence>
<dbReference type="GO" id="GO:0003697">
    <property type="term" value="F:single-stranded DNA binding"/>
    <property type="evidence" value="ECO:0007669"/>
    <property type="project" value="TreeGrafter"/>
</dbReference>
<organism evidence="9 10">
    <name type="scientific">Glonium stellatum</name>
    <dbReference type="NCBI Taxonomy" id="574774"/>
    <lineage>
        <taxon>Eukaryota</taxon>
        <taxon>Fungi</taxon>
        <taxon>Dikarya</taxon>
        <taxon>Ascomycota</taxon>
        <taxon>Pezizomycotina</taxon>
        <taxon>Dothideomycetes</taxon>
        <taxon>Pleosporomycetidae</taxon>
        <taxon>Gloniales</taxon>
        <taxon>Gloniaceae</taxon>
        <taxon>Glonium</taxon>
    </lineage>
</organism>
<evidence type="ECO:0000256" key="6">
    <source>
        <dbReference type="SAM" id="MobiDB-lite"/>
    </source>
</evidence>
<dbReference type="InterPro" id="IPR012340">
    <property type="entry name" value="NA-bd_OB-fold"/>
</dbReference>
<keyword evidence="5" id="KW-0539">Nucleus</keyword>
<dbReference type="GO" id="GO:0035861">
    <property type="term" value="C:site of double-strand break"/>
    <property type="evidence" value="ECO:0007669"/>
    <property type="project" value="TreeGrafter"/>
</dbReference>
<sequence>MNYNSYDNQYSTSYGAQGGAGGGGFFPGDGSQNSPGSANRSYSKDTLRPVTIKQVLEAQPMHQDGDFKIDGTEITQVTFVGQIRNISNQTTNITYKLDDGTGAIEVKQWIDSDASEAQIAARPKLAENDYVRVWGKLRIYGSKRHVGAQIVRPVADFNEISYHLLEATVIHLHFTRGPPELPNAGAAAGAAANGAYGQQQQQQAGYGGGMQDMGGNTALPSMSAAAKKVYNVLKTTPQSNEGLHQQVIAAKLNMDMGEVARAGDELLSIGVIYTTVDDVTWAILEVD</sequence>
<gene>
    <name evidence="9" type="ORF">AOQ84DRAFT_223239</name>
</gene>
<protein>
    <submittedName>
        <fullName evidence="9">Replication factor A2</fullName>
    </submittedName>
</protein>
<dbReference type="InterPro" id="IPR014646">
    <property type="entry name" value="Rfa2/RPA32"/>
</dbReference>
<dbReference type="AlphaFoldDB" id="A0A8E2EY28"/>
<evidence type="ECO:0000256" key="5">
    <source>
        <dbReference type="ARBA" id="ARBA00023242"/>
    </source>
</evidence>
<dbReference type="InterPro" id="IPR040260">
    <property type="entry name" value="RFA2-like"/>
</dbReference>
<proteinExistence type="inferred from homology"/>
<dbReference type="InterPro" id="IPR014892">
    <property type="entry name" value="RPA_C"/>
</dbReference>
<dbReference type="EMBL" id="KV749931">
    <property type="protein sequence ID" value="OCL07047.1"/>
    <property type="molecule type" value="Genomic_DNA"/>
</dbReference>
<comment type="subcellular location">
    <subcellularLocation>
        <location evidence="1">Nucleus</location>
    </subcellularLocation>
</comment>
<comment type="similarity">
    <text evidence="2">Belongs to the replication factor A protein 2 family.</text>
</comment>